<dbReference type="PANTHER" id="PTHR35568:SF1">
    <property type="entry name" value="TRANSCRIPTIONAL REGULATOR DAUR"/>
    <property type="match status" value="1"/>
</dbReference>
<dbReference type="PROSITE" id="PS50113">
    <property type="entry name" value="PAC"/>
    <property type="match status" value="1"/>
</dbReference>
<dbReference type="STRING" id="648782.SAMN04488554_2846"/>
<evidence type="ECO:0000313" key="4">
    <source>
        <dbReference type="Proteomes" id="UP000199220"/>
    </source>
</evidence>
<feature type="region of interest" description="Disordered" evidence="1">
    <location>
        <begin position="203"/>
        <end position="222"/>
    </location>
</feature>
<dbReference type="InterPro" id="IPR013559">
    <property type="entry name" value="YheO"/>
</dbReference>
<dbReference type="PANTHER" id="PTHR35568">
    <property type="entry name" value="TRANSCRIPTIONAL REGULATOR DAUR"/>
    <property type="match status" value="1"/>
</dbReference>
<dbReference type="InterPro" id="IPR039445">
    <property type="entry name" value="DauR-like_HTH"/>
</dbReference>
<dbReference type="Proteomes" id="UP000199220">
    <property type="component" value="Unassembled WGS sequence"/>
</dbReference>
<dbReference type="InterPro" id="IPR000700">
    <property type="entry name" value="PAS-assoc_C"/>
</dbReference>
<name>A0A1H5LJI2_9MICO</name>
<accession>A0A1H5LJI2</accession>
<dbReference type="OrthoDB" id="9796595at2"/>
<organism evidence="3 4">
    <name type="scientific">Ruania alba</name>
    <dbReference type="NCBI Taxonomy" id="648782"/>
    <lineage>
        <taxon>Bacteria</taxon>
        <taxon>Bacillati</taxon>
        <taxon>Actinomycetota</taxon>
        <taxon>Actinomycetes</taxon>
        <taxon>Micrococcales</taxon>
        <taxon>Ruaniaceae</taxon>
        <taxon>Ruania</taxon>
    </lineage>
</organism>
<dbReference type="Pfam" id="PF13309">
    <property type="entry name" value="HTH_22"/>
    <property type="match status" value="1"/>
</dbReference>
<proteinExistence type="predicted"/>
<reference evidence="4" key="1">
    <citation type="submission" date="2016-10" db="EMBL/GenBank/DDBJ databases">
        <authorList>
            <person name="Varghese N."/>
            <person name="Submissions S."/>
        </authorList>
    </citation>
    <scope>NUCLEOTIDE SEQUENCE [LARGE SCALE GENOMIC DNA]</scope>
    <source>
        <strain evidence="4">DSM 21368</strain>
    </source>
</reference>
<dbReference type="Pfam" id="PF08348">
    <property type="entry name" value="PAS_6"/>
    <property type="match status" value="1"/>
</dbReference>
<dbReference type="InterPro" id="IPR039446">
    <property type="entry name" value="DauR-like"/>
</dbReference>
<dbReference type="EMBL" id="FNTX01000002">
    <property type="protein sequence ID" value="SEE77206.1"/>
    <property type="molecule type" value="Genomic_DNA"/>
</dbReference>
<dbReference type="AlphaFoldDB" id="A0A1H5LJI2"/>
<evidence type="ECO:0000259" key="2">
    <source>
        <dbReference type="PROSITE" id="PS50113"/>
    </source>
</evidence>
<keyword evidence="3" id="KW-0238">DNA-binding</keyword>
<gene>
    <name evidence="3" type="ORF">SAMN04488554_2846</name>
</gene>
<evidence type="ECO:0000256" key="1">
    <source>
        <dbReference type="SAM" id="MobiDB-lite"/>
    </source>
</evidence>
<protein>
    <submittedName>
        <fullName evidence="3">Predicted transcriptional regulator YheO, contains PAS and DNA-binding HTH domains</fullName>
    </submittedName>
</protein>
<dbReference type="GO" id="GO:0003677">
    <property type="term" value="F:DNA binding"/>
    <property type="evidence" value="ECO:0007669"/>
    <property type="project" value="UniProtKB-KW"/>
</dbReference>
<keyword evidence="4" id="KW-1185">Reference proteome</keyword>
<dbReference type="Gene3D" id="3.30.450.20">
    <property type="entry name" value="PAS domain"/>
    <property type="match status" value="1"/>
</dbReference>
<evidence type="ECO:0000313" key="3">
    <source>
        <dbReference type="EMBL" id="SEE77206.1"/>
    </source>
</evidence>
<feature type="domain" description="PAC" evidence="2">
    <location>
        <begin position="58"/>
        <end position="109"/>
    </location>
</feature>
<sequence>MVPGIAATFGRSCEVVLHDYRSPERSVIAVAGNVTGRRIGDPMSDIGRRVLAAGDAARTEENYLTRTPDGTVLKSTTIPLRDDDGTLLGALCINVDVTALARVRDAVGDLIGAAEPGATGDPPVTAFTPDLAASTDRIVAQHERAVGLPAKGFDRARRLMAIHDLRDAGVFELRGAPGTVAARLGVSRAGLYNDLRTIREAPDAATAPELVDEDLDSRRTPP</sequence>